<evidence type="ECO:0000256" key="2">
    <source>
        <dbReference type="PROSITE-ProRule" id="PRU00266"/>
    </source>
</evidence>
<dbReference type="GO" id="GO:0003726">
    <property type="term" value="F:double-stranded RNA adenosine deaminase activity"/>
    <property type="evidence" value="ECO:0007669"/>
    <property type="project" value="InterPro"/>
</dbReference>
<dbReference type="SUPFAM" id="SSF54768">
    <property type="entry name" value="dsRNA-binding domain-like"/>
    <property type="match status" value="1"/>
</dbReference>
<keyword evidence="1 2" id="KW-0694">RNA-binding</keyword>
<evidence type="ECO:0000313" key="7">
    <source>
        <dbReference type="Proteomes" id="UP000202998"/>
    </source>
</evidence>
<reference evidence="6 7" key="1">
    <citation type="journal article" date="2017" name="Sci. Rep.">
        <title>Recovery of the first full-length genome sequence of a parapoxvirus directly from a clinical sample.</title>
        <authorList>
            <person name="Gunther T."/>
            <person name="Haas L."/>
            <person name="Alawi M."/>
            <person name="Wohlsein P."/>
            <person name="Marks J."/>
            <person name="Grundhoff A."/>
            <person name="Becher P."/>
            <person name="Fischer N."/>
        </authorList>
    </citation>
    <scope>NUCLEOTIDE SEQUENCE [LARGE SCALE GENOMIC DNA]</scope>
    <source>
        <strain evidence="6">AFK76s1</strain>
    </source>
</reference>
<dbReference type="InterPro" id="IPR014720">
    <property type="entry name" value="dsRBD_dom"/>
</dbReference>
<evidence type="ECO:0000256" key="1">
    <source>
        <dbReference type="ARBA" id="ARBA00022884"/>
    </source>
</evidence>
<sequence>MDDECVAKILSFLRDASHPVPAKRVASELGITKHCANKHLYGLLASGDVRCEGDCSPRWFVEPPAQECNAPSNDSASDDGKPKGAKGAESCSSDGEPMETECGVEPKEVSALFEDIDIVPRTTVLRFKAMNAVSAVNEYCMLVHRDLVFRECRTGGENHCPSFTCTVLVSNVAVAVACGRSKKAARHAACTAAITTLIDNCGITF</sequence>
<dbReference type="PROSITE" id="PS50139">
    <property type="entry name" value="Z_BINDING"/>
    <property type="match status" value="1"/>
</dbReference>
<dbReference type="SMART" id="SM00358">
    <property type="entry name" value="DSRM"/>
    <property type="match status" value="1"/>
</dbReference>
<proteinExistence type="predicted"/>
<dbReference type="InterPro" id="IPR036388">
    <property type="entry name" value="WH-like_DNA-bd_sf"/>
</dbReference>
<dbReference type="CDD" id="cd19875">
    <property type="entry name" value="DSRM_EIF2AK2-like"/>
    <property type="match status" value="1"/>
</dbReference>
<evidence type="ECO:0000256" key="3">
    <source>
        <dbReference type="SAM" id="MobiDB-lite"/>
    </source>
</evidence>
<feature type="domain" description="Z-binding" evidence="5">
    <location>
        <begin position="1"/>
        <end position="63"/>
    </location>
</feature>
<keyword evidence="7" id="KW-1185">Reference proteome</keyword>
<dbReference type="Gene3D" id="1.10.10.10">
    <property type="entry name" value="Winged helix-like DNA-binding domain superfamily/Winged helix DNA-binding domain"/>
    <property type="match status" value="1"/>
</dbReference>
<evidence type="ECO:0000313" key="6">
    <source>
        <dbReference type="EMBL" id="ASC55615.1"/>
    </source>
</evidence>
<feature type="region of interest" description="Disordered" evidence="3">
    <location>
        <begin position="66"/>
        <end position="101"/>
    </location>
</feature>
<dbReference type="SMART" id="SM00550">
    <property type="entry name" value="Zalpha"/>
    <property type="match status" value="1"/>
</dbReference>
<dbReference type="EMBL" id="KY382358">
    <property type="protein sequence ID" value="ASC55615.1"/>
    <property type="molecule type" value="Genomic_DNA"/>
</dbReference>
<evidence type="ECO:0000259" key="4">
    <source>
        <dbReference type="PROSITE" id="PS50137"/>
    </source>
</evidence>
<dbReference type="PROSITE" id="PS50137">
    <property type="entry name" value="DS_RBD"/>
    <property type="match status" value="1"/>
</dbReference>
<dbReference type="Pfam" id="PF02295">
    <property type="entry name" value="z-alpha"/>
    <property type="match status" value="1"/>
</dbReference>
<dbReference type="Gene3D" id="3.30.160.20">
    <property type="match status" value="1"/>
</dbReference>
<accession>A0A1Z3GCX3</accession>
<feature type="domain" description="DRBM" evidence="4">
    <location>
        <begin position="131"/>
        <end position="199"/>
    </location>
</feature>
<organism evidence="6 7">
    <name type="scientific">Seal parapoxvirus</name>
    <dbReference type="NCBI Taxonomy" id="187984"/>
    <lineage>
        <taxon>Viruses</taxon>
        <taxon>Varidnaviria</taxon>
        <taxon>Bamfordvirae</taxon>
        <taxon>Nucleocytoviricota</taxon>
        <taxon>Pokkesviricetes</taxon>
        <taxon>Chitovirales</taxon>
        <taxon>Poxviridae</taxon>
        <taxon>Chordopoxvirinae</taxon>
        <taxon>Parapoxvirus</taxon>
        <taxon>Parapoxvirus sealpox</taxon>
        <taxon>Grey sealpox virus</taxon>
    </lineage>
</organism>
<dbReference type="SUPFAM" id="SSF46785">
    <property type="entry name" value="Winged helix' DNA-binding domain"/>
    <property type="match status" value="1"/>
</dbReference>
<dbReference type="GO" id="GO:0003723">
    <property type="term" value="F:RNA binding"/>
    <property type="evidence" value="ECO:0007669"/>
    <property type="project" value="UniProtKB-UniRule"/>
</dbReference>
<gene>
    <name evidence="6" type="ORF">SePPVgORF013</name>
</gene>
<dbReference type="InterPro" id="IPR042371">
    <property type="entry name" value="Z_dom"/>
</dbReference>
<evidence type="ECO:0000259" key="5">
    <source>
        <dbReference type="PROSITE" id="PS50139"/>
    </source>
</evidence>
<name>A0A1Z3GCX3_9POXV</name>
<dbReference type="OrthoDB" id="18174at10239"/>
<dbReference type="InterPro" id="IPR036390">
    <property type="entry name" value="WH_DNA-bd_sf"/>
</dbReference>
<dbReference type="Pfam" id="PF00035">
    <property type="entry name" value="dsrm"/>
    <property type="match status" value="1"/>
</dbReference>
<protein>
    <submittedName>
        <fullName evidence="6">DsRNA-binding PKR inhibitor-like protein</fullName>
    </submittedName>
</protein>
<dbReference type="Proteomes" id="UP000202998">
    <property type="component" value="Segment"/>
</dbReference>